<accession>A0A917ZM62</accession>
<feature type="compositionally biased region" description="Acidic residues" evidence="1">
    <location>
        <begin position="46"/>
        <end position="58"/>
    </location>
</feature>
<feature type="region of interest" description="Disordered" evidence="1">
    <location>
        <begin position="41"/>
        <end position="75"/>
    </location>
</feature>
<dbReference type="AlphaFoldDB" id="A0A917ZM62"/>
<evidence type="ECO:0000313" key="3">
    <source>
        <dbReference type="Proteomes" id="UP000641932"/>
    </source>
</evidence>
<comment type="caution">
    <text evidence="2">The sequence shown here is derived from an EMBL/GenBank/DDBJ whole genome shotgun (WGS) entry which is preliminary data.</text>
</comment>
<organism evidence="2 3">
    <name type="scientific">Wenjunlia tyrosinilytica</name>
    <dbReference type="NCBI Taxonomy" id="1544741"/>
    <lineage>
        <taxon>Bacteria</taxon>
        <taxon>Bacillati</taxon>
        <taxon>Actinomycetota</taxon>
        <taxon>Actinomycetes</taxon>
        <taxon>Kitasatosporales</taxon>
        <taxon>Streptomycetaceae</taxon>
        <taxon>Wenjunlia</taxon>
    </lineage>
</organism>
<name>A0A917ZM62_9ACTN</name>
<keyword evidence="3" id="KW-1185">Reference proteome</keyword>
<evidence type="ECO:0000313" key="2">
    <source>
        <dbReference type="EMBL" id="GGO85832.1"/>
    </source>
</evidence>
<feature type="compositionally biased region" description="Basic and acidic residues" evidence="1">
    <location>
        <begin position="60"/>
        <end position="75"/>
    </location>
</feature>
<reference evidence="2" key="2">
    <citation type="submission" date="2020-09" db="EMBL/GenBank/DDBJ databases">
        <authorList>
            <person name="Sun Q."/>
            <person name="Zhou Y."/>
        </authorList>
    </citation>
    <scope>NUCLEOTIDE SEQUENCE</scope>
    <source>
        <strain evidence="2">CGMCC 4.7201</strain>
    </source>
</reference>
<dbReference type="Proteomes" id="UP000641932">
    <property type="component" value="Unassembled WGS sequence"/>
</dbReference>
<evidence type="ECO:0000256" key="1">
    <source>
        <dbReference type="SAM" id="MobiDB-lite"/>
    </source>
</evidence>
<sequence length="75" mass="8276">MSDITDPTEPEAFEDEIELVEVGIEAPEADAAEQHLEIFPHGDEPLAIDETTEADPADAADQHRVVDLDDEEYRG</sequence>
<gene>
    <name evidence="2" type="ORF">GCM10012280_20530</name>
</gene>
<protein>
    <submittedName>
        <fullName evidence="2">Uncharacterized protein</fullName>
    </submittedName>
</protein>
<proteinExistence type="predicted"/>
<dbReference type="RefSeq" id="WP_189131250.1">
    <property type="nucleotide sequence ID" value="NZ_BMMS01000007.1"/>
</dbReference>
<dbReference type="EMBL" id="BMMS01000007">
    <property type="protein sequence ID" value="GGO85832.1"/>
    <property type="molecule type" value="Genomic_DNA"/>
</dbReference>
<reference evidence="2" key="1">
    <citation type="journal article" date="2014" name="Int. J. Syst. Evol. Microbiol.">
        <title>Complete genome sequence of Corynebacterium casei LMG S-19264T (=DSM 44701T), isolated from a smear-ripened cheese.</title>
        <authorList>
            <consortium name="US DOE Joint Genome Institute (JGI-PGF)"/>
            <person name="Walter F."/>
            <person name="Albersmeier A."/>
            <person name="Kalinowski J."/>
            <person name="Ruckert C."/>
        </authorList>
    </citation>
    <scope>NUCLEOTIDE SEQUENCE</scope>
    <source>
        <strain evidence="2">CGMCC 4.7201</strain>
    </source>
</reference>